<name>A0A8J5VZ58_ZIZPA</name>
<dbReference type="AlphaFoldDB" id="A0A8J5VZ58"/>
<feature type="region of interest" description="Disordered" evidence="1">
    <location>
        <begin position="1"/>
        <end position="31"/>
    </location>
</feature>
<keyword evidence="3" id="KW-1185">Reference proteome</keyword>
<sequence length="179" mass="19206">MGGSSPPAHSSFLPPPPTPPPPPPSRSPGAAHLVASAAAALFSETAAPLPRDEDSIDVELGVLGLHQLQPPAALVLRPNQRRYASRELRRRPVPVGTEGCRLIYMLVHAPTSPPPLDRQDLEGSESERLSIKEITSGAEAWCFLGPRCRSRCARLLVSVFVEQGQMWPCGPVGGKDRKT</sequence>
<comment type="caution">
    <text evidence="2">The sequence shown here is derived from an EMBL/GenBank/DDBJ whole genome shotgun (WGS) entry which is preliminary data.</text>
</comment>
<gene>
    <name evidence="2" type="ORF">GUJ93_ZPchr0004g39521</name>
</gene>
<protein>
    <submittedName>
        <fullName evidence="2">Uncharacterized protein</fullName>
    </submittedName>
</protein>
<evidence type="ECO:0000313" key="2">
    <source>
        <dbReference type="EMBL" id="KAG8065659.1"/>
    </source>
</evidence>
<feature type="compositionally biased region" description="Low complexity" evidence="1">
    <location>
        <begin position="1"/>
        <end position="12"/>
    </location>
</feature>
<dbReference type="Proteomes" id="UP000729402">
    <property type="component" value="Unassembled WGS sequence"/>
</dbReference>
<organism evidence="2 3">
    <name type="scientific">Zizania palustris</name>
    <name type="common">Northern wild rice</name>
    <dbReference type="NCBI Taxonomy" id="103762"/>
    <lineage>
        <taxon>Eukaryota</taxon>
        <taxon>Viridiplantae</taxon>
        <taxon>Streptophyta</taxon>
        <taxon>Embryophyta</taxon>
        <taxon>Tracheophyta</taxon>
        <taxon>Spermatophyta</taxon>
        <taxon>Magnoliopsida</taxon>
        <taxon>Liliopsida</taxon>
        <taxon>Poales</taxon>
        <taxon>Poaceae</taxon>
        <taxon>BOP clade</taxon>
        <taxon>Oryzoideae</taxon>
        <taxon>Oryzeae</taxon>
        <taxon>Zizaniinae</taxon>
        <taxon>Zizania</taxon>
    </lineage>
</organism>
<proteinExistence type="predicted"/>
<dbReference type="EMBL" id="JAAALK010000285">
    <property type="protein sequence ID" value="KAG8065659.1"/>
    <property type="molecule type" value="Genomic_DNA"/>
</dbReference>
<evidence type="ECO:0000256" key="1">
    <source>
        <dbReference type="SAM" id="MobiDB-lite"/>
    </source>
</evidence>
<accession>A0A8J5VZ58</accession>
<reference evidence="2" key="2">
    <citation type="submission" date="2021-02" db="EMBL/GenBank/DDBJ databases">
        <authorList>
            <person name="Kimball J.A."/>
            <person name="Haas M.W."/>
            <person name="Macchietto M."/>
            <person name="Kono T."/>
            <person name="Duquette J."/>
            <person name="Shao M."/>
        </authorList>
    </citation>
    <scope>NUCLEOTIDE SEQUENCE</scope>
    <source>
        <tissue evidence="2">Fresh leaf tissue</tissue>
    </source>
</reference>
<feature type="compositionally biased region" description="Pro residues" evidence="1">
    <location>
        <begin position="13"/>
        <end position="26"/>
    </location>
</feature>
<evidence type="ECO:0000313" key="3">
    <source>
        <dbReference type="Proteomes" id="UP000729402"/>
    </source>
</evidence>
<reference evidence="2" key="1">
    <citation type="journal article" date="2021" name="bioRxiv">
        <title>Whole Genome Assembly and Annotation of Northern Wild Rice, Zizania palustris L., Supports a Whole Genome Duplication in the Zizania Genus.</title>
        <authorList>
            <person name="Haas M."/>
            <person name="Kono T."/>
            <person name="Macchietto M."/>
            <person name="Millas R."/>
            <person name="McGilp L."/>
            <person name="Shao M."/>
            <person name="Duquette J."/>
            <person name="Hirsch C.N."/>
            <person name="Kimball J."/>
        </authorList>
    </citation>
    <scope>NUCLEOTIDE SEQUENCE</scope>
    <source>
        <tissue evidence="2">Fresh leaf tissue</tissue>
    </source>
</reference>